<evidence type="ECO:0000313" key="7">
    <source>
        <dbReference type="EMBL" id="KLU64675.1"/>
    </source>
</evidence>
<dbReference type="InterPro" id="IPR016035">
    <property type="entry name" value="Acyl_Trfase/lysoPLipase"/>
</dbReference>
<dbReference type="PATRIC" id="fig|476652.3.peg.3500"/>
<dbReference type="SMART" id="SM00827">
    <property type="entry name" value="PKS_AT"/>
    <property type="match status" value="1"/>
</dbReference>
<name>A0A0J1FMG9_9FIRM</name>
<comment type="similarity">
    <text evidence="4">Belongs to the fabD family.</text>
</comment>
<comment type="catalytic activity">
    <reaction evidence="3 4">
        <text>holo-[ACP] + malonyl-CoA = malonyl-[ACP] + CoA</text>
        <dbReference type="Rhea" id="RHEA:41792"/>
        <dbReference type="Rhea" id="RHEA-COMP:9623"/>
        <dbReference type="Rhea" id="RHEA-COMP:9685"/>
        <dbReference type="ChEBI" id="CHEBI:57287"/>
        <dbReference type="ChEBI" id="CHEBI:57384"/>
        <dbReference type="ChEBI" id="CHEBI:64479"/>
        <dbReference type="ChEBI" id="CHEBI:78449"/>
        <dbReference type="EC" id="2.3.1.39"/>
    </reaction>
</comment>
<dbReference type="AlphaFoldDB" id="A0A0J1FMG9"/>
<dbReference type="EC" id="2.3.1.39" evidence="4"/>
<dbReference type="NCBIfam" id="TIGR00128">
    <property type="entry name" value="fabD"/>
    <property type="match status" value="1"/>
</dbReference>
<evidence type="ECO:0000256" key="3">
    <source>
        <dbReference type="ARBA" id="ARBA00048462"/>
    </source>
</evidence>
<dbReference type="GO" id="GO:0005829">
    <property type="term" value="C:cytosol"/>
    <property type="evidence" value="ECO:0007669"/>
    <property type="project" value="TreeGrafter"/>
</dbReference>
<proteinExistence type="inferred from homology"/>
<dbReference type="SUPFAM" id="SSF52151">
    <property type="entry name" value="FabD/lysophospholipase-like"/>
    <property type="match status" value="1"/>
</dbReference>
<dbReference type="SUPFAM" id="SSF55048">
    <property type="entry name" value="Probable ACP-binding domain of malonyl-CoA ACP transacylase"/>
    <property type="match status" value="1"/>
</dbReference>
<dbReference type="Gene3D" id="3.40.366.10">
    <property type="entry name" value="Malonyl-Coenzyme A Acyl Carrier Protein, domain 2"/>
    <property type="match status" value="1"/>
</dbReference>
<dbReference type="STRING" id="476652.DEAC_c33190"/>
<evidence type="ECO:0000259" key="6">
    <source>
        <dbReference type="SMART" id="SM00827"/>
    </source>
</evidence>
<evidence type="ECO:0000256" key="4">
    <source>
        <dbReference type="PIRNR" id="PIRNR000446"/>
    </source>
</evidence>
<feature type="active site" evidence="5">
    <location>
        <position position="198"/>
    </location>
</feature>
<keyword evidence="8" id="KW-1185">Reference proteome</keyword>
<dbReference type="InterPro" id="IPR001227">
    <property type="entry name" value="Ac_transferase_dom_sf"/>
</dbReference>
<feature type="active site" evidence="5">
    <location>
        <position position="90"/>
    </location>
</feature>
<protein>
    <recommendedName>
        <fullName evidence="4">Malonyl CoA-acyl carrier protein transacylase</fullName>
        <ecNumber evidence="4">2.3.1.39</ecNumber>
    </recommendedName>
</protein>
<dbReference type="EMBL" id="LDZY01000012">
    <property type="protein sequence ID" value="KLU64675.1"/>
    <property type="molecule type" value="Genomic_DNA"/>
</dbReference>
<dbReference type="PIRSF" id="PIRSF000446">
    <property type="entry name" value="Mct"/>
    <property type="match status" value="1"/>
</dbReference>
<evidence type="ECO:0000256" key="1">
    <source>
        <dbReference type="ARBA" id="ARBA00022679"/>
    </source>
</evidence>
<organism evidence="7 8">
    <name type="scientific">Desulfosporosinus acididurans</name>
    <dbReference type="NCBI Taxonomy" id="476652"/>
    <lineage>
        <taxon>Bacteria</taxon>
        <taxon>Bacillati</taxon>
        <taxon>Bacillota</taxon>
        <taxon>Clostridia</taxon>
        <taxon>Eubacteriales</taxon>
        <taxon>Desulfitobacteriaceae</taxon>
        <taxon>Desulfosporosinus</taxon>
    </lineage>
</organism>
<reference evidence="7 8" key="1">
    <citation type="submission" date="2015-06" db="EMBL/GenBank/DDBJ databases">
        <title>Draft genome of the moderately acidophilic sulfate reducer Candidatus Desulfosporosinus acididurans strain M1.</title>
        <authorList>
            <person name="Poehlein A."/>
            <person name="Petzsch P."/>
            <person name="Johnson B.D."/>
            <person name="Schloemann M."/>
            <person name="Daniel R."/>
            <person name="Muehling M."/>
        </authorList>
    </citation>
    <scope>NUCLEOTIDE SEQUENCE [LARGE SCALE GENOMIC DNA]</scope>
    <source>
        <strain evidence="7 8">M1</strain>
    </source>
</reference>
<evidence type="ECO:0000256" key="2">
    <source>
        <dbReference type="ARBA" id="ARBA00023315"/>
    </source>
</evidence>
<feature type="domain" description="Malonyl-CoA:ACP transacylase (MAT)" evidence="6">
    <location>
        <begin position="7"/>
        <end position="304"/>
    </location>
</feature>
<dbReference type="InterPro" id="IPR050858">
    <property type="entry name" value="Mal-CoA-ACP_Trans/PKS_FabD"/>
</dbReference>
<dbReference type="InterPro" id="IPR004410">
    <property type="entry name" value="Malonyl_CoA-ACP_transAc_FabD"/>
</dbReference>
<dbReference type="GO" id="GO:0004314">
    <property type="term" value="F:[acyl-carrier-protein] S-malonyltransferase activity"/>
    <property type="evidence" value="ECO:0007669"/>
    <property type="project" value="UniProtKB-EC"/>
</dbReference>
<dbReference type="GO" id="GO:0006633">
    <property type="term" value="P:fatty acid biosynthetic process"/>
    <property type="evidence" value="ECO:0007669"/>
    <property type="project" value="TreeGrafter"/>
</dbReference>
<sequence length="311" mass="32934">MNKLAVVFPGQGSQYVGMGKELLQTASGKGAYETAREVLGTSFLELLEKGPEEELQQTANTQPAILLVSIAAWLQLQEAGIKPDYVAGHSLGEYSAHVAAGSLTLAEALNVVRRRGELMQKAVPAGGGMAAILGLTAEKVEEACQRGAELGVVAPANFNCPGQVVISGELPAVTRAMEIAKELGAKRAVPLAVSGPFHSRLMRKAGEELLSVLEQVHWATPSCPIVANIDAGEVASAERTVQSLVDQVSGPVRWEQSVRYLVDSGVDTFIECGPGKVLTGLIKKIAPGVNLLRVEDKESLEKSLAYLKESR</sequence>
<dbReference type="FunFam" id="3.30.70.250:FF:000001">
    <property type="entry name" value="Malonyl CoA-acyl carrier protein transacylase"/>
    <property type="match status" value="1"/>
</dbReference>
<dbReference type="PANTHER" id="PTHR42681">
    <property type="entry name" value="MALONYL-COA-ACYL CARRIER PROTEIN TRANSACYLASE, MITOCHONDRIAL"/>
    <property type="match status" value="1"/>
</dbReference>
<comment type="caution">
    <text evidence="7">The sequence shown here is derived from an EMBL/GenBank/DDBJ whole genome shotgun (WGS) entry which is preliminary data.</text>
</comment>
<dbReference type="Pfam" id="PF00698">
    <property type="entry name" value="Acyl_transf_1"/>
    <property type="match status" value="1"/>
</dbReference>
<dbReference type="RefSeq" id="WP_047811124.1">
    <property type="nucleotide sequence ID" value="NZ_LDZY01000012.1"/>
</dbReference>
<evidence type="ECO:0000313" key="8">
    <source>
        <dbReference type="Proteomes" id="UP000036356"/>
    </source>
</evidence>
<gene>
    <name evidence="7" type="primary">fabD</name>
    <name evidence="7" type="ORF">DEAC_c33190</name>
</gene>
<dbReference type="Proteomes" id="UP000036356">
    <property type="component" value="Unassembled WGS sequence"/>
</dbReference>
<accession>A0A0J1FMG9</accession>
<dbReference type="InterPro" id="IPR014043">
    <property type="entry name" value="Acyl_transferase_dom"/>
</dbReference>
<dbReference type="InterPro" id="IPR016036">
    <property type="entry name" value="Malonyl_transacylase_ACP-bd"/>
</dbReference>
<dbReference type="PANTHER" id="PTHR42681:SF1">
    <property type="entry name" value="MALONYL-COA-ACYL CARRIER PROTEIN TRANSACYLASE, MITOCHONDRIAL"/>
    <property type="match status" value="1"/>
</dbReference>
<keyword evidence="1 4" id="KW-0808">Transferase</keyword>
<evidence type="ECO:0000256" key="5">
    <source>
        <dbReference type="PIRSR" id="PIRSR000446-1"/>
    </source>
</evidence>
<dbReference type="Gene3D" id="3.30.70.250">
    <property type="entry name" value="Malonyl-CoA ACP transacylase, ACP-binding"/>
    <property type="match status" value="1"/>
</dbReference>
<dbReference type="InterPro" id="IPR024925">
    <property type="entry name" value="Malonyl_CoA-ACP_transAc"/>
</dbReference>
<keyword evidence="2 4" id="KW-0012">Acyltransferase</keyword>